<keyword evidence="7 11" id="KW-0963">Cytoplasm</keyword>
<dbReference type="InterPro" id="IPR000073">
    <property type="entry name" value="AB_hydrolase_1"/>
</dbReference>
<dbReference type="MEROPS" id="S33.001"/>
<dbReference type="GO" id="GO:0006508">
    <property type="term" value="P:proteolysis"/>
    <property type="evidence" value="ECO:0007669"/>
    <property type="project" value="UniProtKB-KW"/>
</dbReference>
<dbReference type="InterPro" id="IPR029058">
    <property type="entry name" value="AB_hydrolase_fold"/>
</dbReference>
<evidence type="ECO:0000256" key="2">
    <source>
        <dbReference type="ARBA" id="ARBA00004496"/>
    </source>
</evidence>
<dbReference type="ESTHER" id="azosb-a1k4p7">
    <property type="family name" value="Proline_iminopeptidase"/>
</dbReference>
<reference evidence="15 16" key="1">
    <citation type="journal article" date="2006" name="Nat. Biotechnol.">
        <title>Complete genome of the mutualistic, N2-fixing grass endophyte Azoarcus sp. strain BH72.</title>
        <authorList>
            <person name="Krause A."/>
            <person name="Ramakumar A."/>
            <person name="Bartels D."/>
            <person name="Battistoni F."/>
            <person name="Bekel T."/>
            <person name="Boch J."/>
            <person name="Boehm M."/>
            <person name="Friedrich F."/>
            <person name="Hurek T."/>
            <person name="Krause L."/>
            <person name="Linke B."/>
            <person name="McHardy A.C."/>
            <person name="Sarkar A."/>
            <person name="Schneiker S."/>
            <person name="Syed A.A."/>
            <person name="Thauer R."/>
            <person name="Vorhoelter F.-J."/>
            <person name="Weidner S."/>
            <person name="Puehler A."/>
            <person name="Reinhold-Hurek B."/>
            <person name="Kaiser O."/>
            <person name="Goesmann A."/>
        </authorList>
    </citation>
    <scope>NUCLEOTIDE SEQUENCE [LARGE SCALE GENOMIC DNA]</scope>
    <source>
        <strain evidence="15 16">BH72</strain>
    </source>
</reference>
<evidence type="ECO:0000256" key="8">
    <source>
        <dbReference type="ARBA" id="ARBA00022670"/>
    </source>
</evidence>
<keyword evidence="6 11" id="KW-0031">Aminopeptidase</keyword>
<keyword evidence="9 11" id="KW-0378">Hydrolase</keyword>
<dbReference type="PRINTS" id="PR00793">
    <property type="entry name" value="PROAMNOPTASE"/>
</dbReference>
<evidence type="ECO:0000313" key="16">
    <source>
        <dbReference type="Proteomes" id="UP000002588"/>
    </source>
</evidence>
<dbReference type="Proteomes" id="UP000002588">
    <property type="component" value="Chromosome"/>
</dbReference>
<name>A1K4P7_AZOSB</name>
<gene>
    <name evidence="15" type="primary">pip</name>
    <name evidence="15" type="ordered locus">azo1185</name>
</gene>
<dbReference type="PIRSF" id="PIRSF006431">
    <property type="entry name" value="Pept_S33"/>
    <property type="match status" value="1"/>
</dbReference>
<comment type="subcellular location">
    <subcellularLocation>
        <location evidence="2 11">Cytoplasm</location>
    </subcellularLocation>
</comment>
<dbReference type="eggNOG" id="COG2267">
    <property type="taxonomic scope" value="Bacteria"/>
</dbReference>
<evidence type="ECO:0000256" key="10">
    <source>
        <dbReference type="ARBA" id="ARBA00029605"/>
    </source>
</evidence>
<evidence type="ECO:0000256" key="6">
    <source>
        <dbReference type="ARBA" id="ARBA00022438"/>
    </source>
</evidence>
<feature type="region of interest" description="Disordered" evidence="13">
    <location>
        <begin position="1"/>
        <end position="20"/>
    </location>
</feature>
<dbReference type="AlphaFoldDB" id="A1K4P7"/>
<dbReference type="HOGENOM" id="CLU_043739_2_2_4"/>
<feature type="active site" evidence="12">
    <location>
        <position position="272"/>
    </location>
</feature>
<evidence type="ECO:0000256" key="4">
    <source>
        <dbReference type="ARBA" id="ARBA00012568"/>
    </source>
</evidence>
<comment type="catalytic activity">
    <reaction evidence="1 11">
        <text>Release of N-terminal proline from a peptide.</text>
        <dbReference type="EC" id="3.4.11.5"/>
    </reaction>
</comment>
<evidence type="ECO:0000256" key="9">
    <source>
        <dbReference type="ARBA" id="ARBA00022801"/>
    </source>
</evidence>
<comment type="similarity">
    <text evidence="3 11">Belongs to the peptidase S33 family.</text>
</comment>
<evidence type="ECO:0000313" key="15">
    <source>
        <dbReference type="EMBL" id="CAL93802.1"/>
    </source>
</evidence>
<sequence>MGDSMSLMATQPSSPPPPCRDGLLDVGDSHTLWFEQCGNPAGIPLLFLHGGPGSGCSPRHRDLFDLTRFRVILFDQRGCGRSTPRGGLDANTTAHLVADIERLRAHLGIARWLVSGGSWGSTLALAYCARYPAACLGAVLRGIFLARREDIDWFFEGAAPRLPEAHAAFAACAPGPGRLATRVFDAVLGADDARALQVVRHWMQWEESLTLGRAAPLPVLGDDDAARMLDKYRVQAHYLRHDCFLGHDGWRGLAQQIAAAGLPVTVLHGQDDRICQPAAAQLLRATIPHSRLTMVAAGHDPFAPAMRRALLAACADPLPPLPGPK</sequence>
<feature type="active site" description="Proton donor" evidence="12">
    <location>
        <position position="299"/>
    </location>
</feature>
<protein>
    <recommendedName>
        <fullName evidence="5 11">Proline iminopeptidase</fullName>
        <shortName evidence="11">PIP</shortName>
        <ecNumber evidence="4 11">3.4.11.5</ecNumber>
    </recommendedName>
    <alternativeName>
        <fullName evidence="10 11">Prolyl aminopeptidase</fullName>
    </alternativeName>
</protein>
<dbReference type="PANTHER" id="PTHR43722">
    <property type="entry name" value="PROLINE IMINOPEPTIDASE"/>
    <property type="match status" value="1"/>
</dbReference>
<dbReference type="Pfam" id="PF00561">
    <property type="entry name" value="Abhydrolase_1"/>
    <property type="match status" value="1"/>
</dbReference>
<evidence type="ECO:0000256" key="7">
    <source>
        <dbReference type="ARBA" id="ARBA00022490"/>
    </source>
</evidence>
<evidence type="ECO:0000256" key="11">
    <source>
        <dbReference type="PIRNR" id="PIRNR006431"/>
    </source>
</evidence>
<dbReference type="GO" id="GO:0005737">
    <property type="term" value="C:cytoplasm"/>
    <property type="evidence" value="ECO:0007669"/>
    <property type="project" value="UniProtKB-SubCell"/>
</dbReference>
<evidence type="ECO:0000256" key="12">
    <source>
        <dbReference type="PIRSR" id="PIRSR006431-1"/>
    </source>
</evidence>
<dbReference type="Gene3D" id="3.40.50.1820">
    <property type="entry name" value="alpha/beta hydrolase"/>
    <property type="match status" value="1"/>
</dbReference>
<evidence type="ECO:0000256" key="5">
    <source>
        <dbReference type="ARBA" id="ARBA00021843"/>
    </source>
</evidence>
<proteinExistence type="inferred from homology"/>
<accession>A1K4P7</accession>
<dbReference type="SUPFAM" id="SSF53474">
    <property type="entry name" value="alpha/beta-Hydrolases"/>
    <property type="match status" value="1"/>
</dbReference>
<feature type="active site" description="Nucleophile" evidence="12">
    <location>
        <position position="118"/>
    </location>
</feature>
<dbReference type="InterPro" id="IPR002410">
    <property type="entry name" value="Peptidase_S33"/>
</dbReference>
<keyword evidence="16" id="KW-1185">Reference proteome</keyword>
<evidence type="ECO:0000259" key="14">
    <source>
        <dbReference type="Pfam" id="PF00561"/>
    </source>
</evidence>
<dbReference type="PANTHER" id="PTHR43722:SF1">
    <property type="entry name" value="PROLINE IMINOPEPTIDASE"/>
    <property type="match status" value="1"/>
</dbReference>
<dbReference type="InterPro" id="IPR005944">
    <property type="entry name" value="Pro_iminopeptidase"/>
</dbReference>
<dbReference type="KEGG" id="azo:azo1185"/>
<organism evidence="15 16">
    <name type="scientific">Azoarcus sp. (strain BH72)</name>
    <dbReference type="NCBI Taxonomy" id="418699"/>
    <lineage>
        <taxon>Bacteria</taxon>
        <taxon>Pseudomonadati</taxon>
        <taxon>Pseudomonadota</taxon>
        <taxon>Betaproteobacteria</taxon>
        <taxon>Rhodocyclales</taxon>
        <taxon>Zoogloeaceae</taxon>
        <taxon>Azoarcus</taxon>
    </lineage>
</organism>
<dbReference type="STRING" id="62928.azo1185"/>
<dbReference type="GO" id="GO:0004177">
    <property type="term" value="F:aminopeptidase activity"/>
    <property type="evidence" value="ECO:0007669"/>
    <property type="project" value="UniProtKB-UniRule"/>
</dbReference>
<evidence type="ECO:0000256" key="1">
    <source>
        <dbReference type="ARBA" id="ARBA00001585"/>
    </source>
</evidence>
<keyword evidence="8 11" id="KW-0645">Protease</keyword>
<dbReference type="EMBL" id="AM406670">
    <property type="protein sequence ID" value="CAL93802.1"/>
    <property type="molecule type" value="Genomic_DNA"/>
</dbReference>
<feature type="domain" description="AB hydrolase-1" evidence="14">
    <location>
        <begin position="44"/>
        <end position="302"/>
    </location>
</feature>
<dbReference type="EC" id="3.4.11.5" evidence="4 11"/>
<evidence type="ECO:0000256" key="3">
    <source>
        <dbReference type="ARBA" id="ARBA00010088"/>
    </source>
</evidence>
<evidence type="ECO:0000256" key="13">
    <source>
        <dbReference type="SAM" id="MobiDB-lite"/>
    </source>
</evidence>